<evidence type="ECO:0008006" key="3">
    <source>
        <dbReference type="Google" id="ProtNLM"/>
    </source>
</evidence>
<evidence type="ECO:0000313" key="1">
    <source>
        <dbReference type="EMBL" id="PGH06326.1"/>
    </source>
</evidence>
<accession>A0A2B7XB53</accession>
<organism evidence="1 2">
    <name type="scientific">Helicocarpus griseus UAMH5409</name>
    <dbReference type="NCBI Taxonomy" id="1447875"/>
    <lineage>
        <taxon>Eukaryota</taxon>
        <taxon>Fungi</taxon>
        <taxon>Dikarya</taxon>
        <taxon>Ascomycota</taxon>
        <taxon>Pezizomycotina</taxon>
        <taxon>Eurotiomycetes</taxon>
        <taxon>Eurotiomycetidae</taxon>
        <taxon>Onygenales</taxon>
        <taxon>Ajellomycetaceae</taxon>
        <taxon>Helicocarpus</taxon>
    </lineage>
</organism>
<proteinExistence type="predicted"/>
<name>A0A2B7XB53_9EURO</name>
<sequence length="95" mass="11415">MACEHVDALGILPVEWWKKWEARKTRFSEDATPLNRNPFRSWEDRFEDSVQQPRRESKMPEIDPKEREALFVLLRSMLSFRPEQRPTAKQVLESE</sequence>
<comment type="caution">
    <text evidence="1">The sequence shown here is derived from an EMBL/GenBank/DDBJ whole genome shotgun (WGS) entry which is preliminary data.</text>
</comment>
<dbReference type="STRING" id="1447875.A0A2B7XB53"/>
<dbReference type="InterPro" id="IPR011009">
    <property type="entry name" value="Kinase-like_dom_sf"/>
</dbReference>
<evidence type="ECO:0000313" key="2">
    <source>
        <dbReference type="Proteomes" id="UP000223968"/>
    </source>
</evidence>
<dbReference type="Gene3D" id="1.10.510.10">
    <property type="entry name" value="Transferase(Phosphotransferase) domain 1"/>
    <property type="match status" value="1"/>
</dbReference>
<dbReference type="AlphaFoldDB" id="A0A2B7XB53"/>
<dbReference type="Proteomes" id="UP000223968">
    <property type="component" value="Unassembled WGS sequence"/>
</dbReference>
<dbReference type="SUPFAM" id="SSF56112">
    <property type="entry name" value="Protein kinase-like (PK-like)"/>
    <property type="match status" value="1"/>
</dbReference>
<dbReference type="OrthoDB" id="5979581at2759"/>
<keyword evidence="2" id="KW-1185">Reference proteome</keyword>
<dbReference type="EMBL" id="PDNB01000118">
    <property type="protein sequence ID" value="PGH06326.1"/>
    <property type="molecule type" value="Genomic_DNA"/>
</dbReference>
<protein>
    <recommendedName>
        <fullName evidence="3">Protein kinase domain-containing protein</fullName>
    </recommendedName>
</protein>
<gene>
    <name evidence="1" type="ORF">AJ79_06569</name>
</gene>
<reference evidence="1 2" key="1">
    <citation type="submission" date="2017-10" db="EMBL/GenBank/DDBJ databases">
        <title>Comparative genomics in systemic dimorphic fungi from Ajellomycetaceae.</title>
        <authorList>
            <person name="Munoz J.F."/>
            <person name="Mcewen J.G."/>
            <person name="Clay O.K."/>
            <person name="Cuomo C.A."/>
        </authorList>
    </citation>
    <scope>NUCLEOTIDE SEQUENCE [LARGE SCALE GENOMIC DNA]</scope>
    <source>
        <strain evidence="1 2">UAMH5409</strain>
    </source>
</reference>